<gene>
    <name evidence="1" type="ORF">GSOID_T00003015001</name>
</gene>
<accession>E4XT84</accession>
<dbReference type="OrthoDB" id="10346607at2759"/>
<proteinExistence type="predicted"/>
<reference evidence="1 2" key="1">
    <citation type="journal article" date="2010" name="Science">
        <title>Plasticity of animal genome architecture unmasked by rapid evolution of a pelagic tunicate.</title>
        <authorList>
            <person name="Denoeud F."/>
            <person name="Henriet S."/>
            <person name="Mungpakdee S."/>
            <person name="Aury J.M."/>
            <person name="Da Silva C."/>
            <person name="Brinkmann H."/>
            <person name="Mikhaleva J."/>
            <person name="Olsen L.C."/>
            <person name="Jubin C."/>
            <person name="Canestro C."/>
            <person name="Bouquet J.M."/>
            <person name="Danks G."/>
            <person name="Poulain J."/>
            <person name="Campsteijn C."/>
            <person name="Adamski M."/>
            <person name="Cross I."/>
            <person name="Yadetie F."/>
            <person name="Muffato M."/>
            <person name="Louis A."/>
            <person name="Butcher S."/>
            <person name="Tsagkogeorga G."/>
            <person name="Konrad A."/>
            <person name="Singh S."/>
            <person name="Jensen M.F."/>
            <person name="Cong E.H."/>
            <person name="Eikeseth-Otteraa H."/>
            <person name="Noel B."/>
            <person name="Anthouard V."/>
            <person name="Porcel B.M."/>
            <person name="Kachouri-Lafond R."/>
            <person name="Nishino A."/>
            <person name="Ugolini M."/>
            <person name="Chourrout P."/>
            <person name="Nishida H."/>
            <person name="Aasland R."/>
            <person name="Huzurbazar S."/>
            <person name="Westhof E."/>
            <person name="Delsuc F."/>
            <person name="Lehrach H."/>
            <person name="Reinhardt R."/>
            <person name="Weissenbach J."/>
            <person name="Roy S.W."/>
            <person name="Artiguenave F."/>
            <person name="Postlethwait J.H."/>
            <person name="Manak J.R."/>
            <person name="Thompson E.M."/>
            <person name="Jaillon O."/>
            <person name="Du Pasquier L."/>
            <person name="Boudinot P."/>
            <person name="Liberles D.A."/>
            <person name="Volff J.N."/>
            <person name="Philippe H."/>
            <person name="Lenhard B."/>
            <person name="Roest Crollius H."/>
            <person name="Wincker P."/>
            <person name="Chourrout D."/>
        </authorList>
    </citation>
    <scope>NUCLEOTIDE SEQUENCE [LARGE SCALE GENOMIC DNA]</scope>
</reference>
<evidence type="ECO:0000313" key="1">
    <source>
        <dbReference type="EMBL" id="CBY12946.1"/>
    </source>
</evidence>
<protein>
    <submittedName>
        <fullName evidence="1">Uncharacterized protein</fullName>
    </submittedName>
</protein>
<sequence length="154" mass="17590">MKIFGLICIQFISAQDVPDAGECGGLSGNYCRTRGKTVDNDKLYNDAVNRYKEQESEFNFLGQCYNAVKEWGQEQGDREWNFKECTSKYTCPSGDRESRDCCMESDWGTLLATLNFVNQFSQSTLSDGDDLYNKMLNYKNCIGDHCGIDIKRIF</sequence>
<evidence type="ECO:0000313" key="2">
    <source>
        <dbReference type="Proteomes" id="UP000001307"/>
    </source>
</evidence>
<organism evidence="1 2">
    <name type="scientific">Oikopleura dioica</name>
    <name type="common">Tunicate</name>
    <dbReference type="NCBI Taxonomy" id="34765"/>
    <lineage>
        <taxon>Eukaryota</taxon>
        <taxon>Metazoa</taxon>
        <taxon>Chordata</taxon>
        <taxon>Tunicata</taxon>
        <taxon>Appendicularia</taxon>
        <taxon>Copelata</taxon>
        <taxon>Oikopleuridae</taxon>
        <taxon>Oikopleura</taxon>
    </lineage>
</organism>
<dbReference type="AlphaFoldDB" id="E4XT84"/>
<keyword evidence="2" id="KW-1185">Reference proteome</keyword>
<dbReference type="Proteomes" id="UP000001307">
    <property type="component" value="Unassembled WGS sequence"/>
</dbReference>
<dbReference type="InParanoid" id="E4XT84"/>
<name>E4XT84_OIKDI</name>
<dbReference type="EMBL" id="FN653149">
    <property type="protein sequence ID" value="CBY12946.1"/>
    <property type="molecule type" value="Genomic_DNA"/>
</dbReference>